<protein>
    <submittedName>
        <fullName evidence="1">Uncharacterized protein</fullName>
    </submittedName>
</protein>
<organism evidence="1">
    <name type="scientific">marine sediment metagenome</name>
    <dbReference type="NCBI Taxonomy" id="412755"/>
    <lineage>
        <taxon>unclassified sequences</taxon>
        <taxon>metagenomes</taxon>
        <taxon>ecological metagenomes</taxon>
    </lineage>
</organism>
<name>A0A0F9TQR6_9ZZZZ</name>
<gene>
    <name evidence="1" type="ORF">LCGC14_0362400</name>
</gene>
<comment type="caution">
    <text evidence="1">The sequence shown here is derived from an EMBL/GenBank/DDBJ whole genome shotgun (WGS) entry which is preliminary data.</text>
</comment>
<dbReference type="AlphaFoldDB" id="A0A0F9TQR6"/>
<reference evidence="1" key="1">
    <citation type="journal article" date="2015" name="Nature">
        <title>Complex archaea that bridge the gap between prokaryotes and eukaryotes.</title>
        <authorList>
            <person name="Spang A."/>
            <person name="Saw J.H."/>
            <person name="Jorgensen S.L."/>
            <person name="Zaremba-Niedzwiedzka K."/>
            <person name="Martijn J."/>
            <person name="Lind A.E."/>
            <person name="van Eijk R."/>
            <person name="Schleper C."/>
            <person name="Guy L."/>
            <person name="Ettema T.J."/>
        </authorList>
    </citation>
    <scope>NUCLEOTIDE SEQUENCE</scope>
</reference>
<proteinExistence type="predicted"/>
<sequence length="85" mass="9696">MEDKPSRISERKCNVVAIMGYDTFHTTETVGRIEFYTKGCVSIQVNPFFMRSSLGNTIELSEKTARAFANEILRRCDMVKKAKAK</sequence>
<evidence type="ECO:0000313" key="1">
    <source>
        <dbReference type="EMBL" id="KKN77262.1"/>
    </source>
</evidence>
<dbReference type="EMBL" id="LAZR01000282">
    <property type="protein sequence ID" value="KKN77262.1"/>
    <property type="molecule type" value="Genomic_DNA"/>
</dbReference>
<accession>A0A0F9TQR6</accession>